<reference evidence="7" key="1">
    <citation type="submission" date="2024-03" db="EMBL/GenBank/DDBJ databases">
        <title>WGS assembly of Saponaria officinalis var. Norfolk2.</title>
        <authorList>
            <person name="Jenkins J."/>
            <person name="Shu S."/>
            <person name="Grimwood J."/>
            <person name="Barry K."/>
            <person name="Goodstein D."/>
            <person name="Schmutz J."/>
            <person name="Leebens-Mack J."/>
            <person name="Osbourn A."/>
        </authorList>
    </citation>
    <scope>NUCLEOTIDE SEQUENCE [LARGE SCALE GENOMIC DNA]</scope>
    <source>
        <strain evidence="7">JIC</strain>
    </source>
</reference>
<keyword evidence="8" id="KW-1185">Reference proteome</keyword>
<dbReference type="PROSITE" id="PS50102">
    <property type="entry name" value="RRM"/>
    <property type="match status" value="2"/>
</dbReference>
<dbReference type="InterPro" id="IPR012677">
    <property type="entry name" value="Nucleotide-bd_a/b_plait_sf"/>
</dbReference>
<dbReference type="EMBL" id="JBDFQZ010000003">
    <property type="protein sequence ID" value="KAK9741397.1"/>
    <property type="molecule type" value="Genomic_DNA"/>
</dbReference>
<evidence type="ECO:0000259" key="6">
    <source>
        <dbReference type="PROSITE" id="PS50158"/>
    </source>
</evidence>
<keyword evidence="2" id="KW-0479">Metal-binding</keyword>
<feature type="region of interest" description="Disordered" evidence="4">
    <location>
        <begin position="411"/>
        <end position="430"/>
    </location>
</feature>
<evidence type="ECO:0000256" key="4">
    <source>
        <dbReference type="SAM" id="MobiDB-lite"/>
    </source>
</evidence>
<feature type="region of interest" description="Disordered" evidence="4">
    <location>
        <begin position="368"/>
        <end position="395"/>
    </location>
</feature>
<evidence type="ECO:0000259" key="5">
    <source>
        <dbReference type="PROSITE" id="PS50102"/>
    </source>
</evidence>
<dbReference type="CDD" id="cd12271">
    <property type="entry name" value="RRM1_PHIP1"/>
    <property type="match status" value="1"/>
</dbReference>
<feature type="domain" description="RRM" evidence="5">
    <location>
        <begin position="193"/>
        <end position="270"/>
    </location>
</feature>
<keyword evidence="2" id="KW-0863">Zinc-finger</keyword>
<dbReference type="SMART" id="SM00360">
    <property type="entry name" value="RRM"/>
    <property type="match status" value="2"/>
</dbReference>
<feature type="compositionally biased region" description="Polar residues" evidence="4">
    <location>
        <begin position="372"/>
        <end position="393"/>
    </location>
</feature>
<dbReference type="SUPFAM" id="SSF57756">
    <property type="entry name" value="Retrovirus zinc finger-like domains"/>
    <property type="match status" value="1"/>
</dbReference>
<keyword evidence="2" id="KW-0862">Zinc</keyword>
<comment type="caution">
    <text evidence="7">The sequence shown here is derived from an EMBL/GenBank/DDBJ whole genome shotgun (WGS) entry which is preliminary data.</text>
</comment>
<feature type="domain" description="RRM" evidence="5">
    <location>
        <begin position="288"/>
        <end position="364"/>
    </location>
</feature>
<gene>
    <name evidence="7" type="ORF">RND81_03G102300</name>
</gene>
<feature type="compositionally biased region" description="Basic residues" evidence="4">
    <location>
        <begin position="141"/>
        <end position="158"/>
    </location>
</feature>
<dbReference type="Gene3D" id="3.30.70.330">
    <property type="match status" value="2"/>
</dbReference>
<keyword evidence="1 3" id="KW-0694">RNA-binding</keyword>
<dbReference type="Pfam" id="PF00076">
    <property type="entry name" value="RRM_1"/>
    <property type="match status" value="2"/>
</dbReference>
<dbReference type="Pfam" id="PF00098">
    <property type="entry name" value="zf-CCHC"/>
    <property type="match status" value="1"/>
</dbReference>
<dbReference type="InterPro" id="IPR001878">
    <property type="entry name" value="Znf_CCHC"/>
</dbReference>
<dbReference type="InterPro" id="IPR034361">
    <property type="entry name" value="PHIP1_RRM1"/>
</dbReference>
<dbReference type="PROSITE" id="PS50158">
    <property type="entry name" value="ZF_CCHC"/>
    <property type="match status" value="1"/>
</dbReference>
<feature type="region of interest" description="Disordered" evidence="4">
    <location>
        <begin position="128"/>
        <end position="159"/>
    </location>
</feature>
<evidence type="ECO:0000256" key="2">
    <source>
        <dbReference type="PROSITE-ProRule" id="PRU00047"/>
    </source>
</evidence>
<proteinExistence type="predicted"/>
<evidence type="ECO:0000313" key="8">
    <source>
        <dbReference type="Proteomes" id="UP001443914"/>
    </source>
</evidence>
<dbReference type="AlphaFoldDB" id="A0AAW1M7K1"/>
<dbReference type="Gene3D" id="4.10.60.10">
    <property type="entry name" value="Zinc finger, CCHC-type"/>
    <property type="match status" value="1"/>
</dbReference>
<feature type="region of interest" description="Disordered" evidence="4">
    <location>
        <begin position="1"/>
        <end position="27"/>
    </location>
</feature>
<dbReference type="GO" id="GO:0008270">
    <property type="term" value="F:zinc ion binding"/>
    <property type="evidence" value="ECO:0007669"/>
    <property type="project" value="UniProtKB-KW"/>
</dbReference>
<dbReference type="PANTHER" id="PTHR23236:SF24">
    <property type="entry name" value="PHRAGMOPLASTIN INTERACTING PROTEIN 1"/>
    <property type="match status" value="1"/>
</dbReference>
<dbReference type="SUPFAM" id="SSF54928">
    <property type="entry name" value="RNA-binding domain, RBD"/>
    <property type="match status" value="2"/>
</dbReference>
<accession>A0AAW1M7K1</accession>
<evidence type="ECO:0000256" key="1">
    <source>
        <dbReference type="ARBA" id="ARBA00022884"/>
    </source>
</evidence>
<evidence type="ECO:0000256" key="3">
    <source>
        <dbReference type="PROSITE-ProRule" id="PRU00176"/>
    </source>
</evidence>
<name>A0AAW1M7K1_SAPOF</name>
<dbReference type="InterPro" id="IPR000504">
    <property type="entry name" value="RRM_dom"/>
</dbReference>
<organism evidence="7 8">
    <name type="scientific">Saponaria officinalis</name>
    <name type="common">Common soapwort</name>
    <name type="synonym">Lychnis saponaria</name>
    <dbReference type="NCBI Taxonomy" id="3572"/>
    <lineage>
        <taxon>Eukaryota</taxon>
        <taxon>Viridiplantae</taxon>
        <taxon>Streptophyta</taxon>
        <taxon>Embryophyta</taxon>
        <taxon>Tracheophyta</taxon>
        <taxon>Spermatophyta</taxon>
        <taxon>Magnoliopsida</taxon>
        <taxon>eudicotyledons</taxon>
        <taxon>Gunneridae</taxon>
        <taxon>Pentapetalae</taxon>
        <taxon>Caryophyllales</taxon>
        <taxon>Caryophyllaceae</taxon>
        <taxon>Caryophylleae</taxon>
        <taxon>Saponaria</taxon>
    </lineage>
</organism>
<evidence type="ECO:0000313" key="7">
    <source>
        <dbReference type="EMBL" id="KAK9741397.1"/>
    </source>
</evidence>
<dbReference type="GO" id="GO:0003723">
    <property type="term" value="F:RNA binding"/>
    <property type="evidence" value="ECO:0007669"/>
    <property type="project" value="UniProtKB-UniRule"/>
</dbReference>
<dbReference type="InterPro" id="IPR036875">
    <property type="entry name" value="Znf_CCHC_sf"/>
</dbReference>
<dbReference type="InterPro" id="IPR035979">
    <property type="entry name" value="RBD_domain_sf"/>
</dbReference>
<sequence>MVLSRKRRQKLRLELQNNETNPETPKTEKIEIVTGKKRKRENKGSLLKGKLEVIEQNNGEKDDENKVFDEDGVNLGGIELSNKEKFASLKKKKKLKVIVQKSGEEDDEKKVLSEDGVDLGGKELSKEEKVVSLSNSDNKTKTKTKKKKKKKKVKKKKNKVDNEEVKKEVEVENVVVSEQIVQENSKGNDGDARKVYVGGMPYYSTEDDIRSYFNQCGAITEMDCMFFPETGKFRGIAILTFETEEAAEYALELDGSDMGGLYLKIEPYKTTRPTKTSDFSPPVIEGYNRIYAGNLSWDITEDDLRKLFSDCKISAIRFGEDKNTGDFKGYAHIDFADDASLNKALKLDQKFVCGRPVKISRAVPKKGAVVTNGASTSTTIKPQDNSGDNSVVTPENDIGVNLAITHENNVVNEAVPPPPPENKSGVSSGKLKRRTCYDCGERGHISSDCPKKQNS</sequence>
<dbReference type="Proteomes" id="UP001443914">
    <property type="component" value="Unassembled WGS sequence"/>
</dbReference>
<protein>
    <submittedName>
        <fullName evidence="7">Uncharacterized protein</fullName>
    </submittedName>
</protein>
<feature type="compositionally biased region" description="Basic residues" evidence="4">
    <location>
        <begin position="1"/>
        <end position="10"/>
    </location>
</feature>
<dbReference type="SMART" id="SM00343">
    <property type="entry name" value="ZnF_C2HC"/>
    <property type="match status" value="1"/>
</dbReference>
<feature type="domain" description="CCHC-type" evidence="6">
    <location>
        <begin position="436"/>
        <end position="451"/>
    </location>
</feature>
<dbReference type="PANTHER" id="PTHR23236">
    <property type="entry name" value="EUKARYOTIC TRANSLATION INITIATION FACTOR 4B/4H"/>
    <property type="match status" value="1"/>
</dbReference>